<accession>A0A6J4UQJ4</accession>
<dbReference type="AlphaFoldDB" id="A0A6J4UQJ4"/>
<dbReference type="InterPro" id="IPR004474">
    <property type="entry name" value="LytR_CpsA_psr"/>
</dbReference>
<dbReference type="InterPro" id="IPR050922">
    <property type="entry name" value="LytR/CpsA/Psr_CW_biosynth"/>
</dbReference>
<reference evidence="3" key="1">
    <citation type="submission" date="2020-02" db="EMBL/GenBank/DDBJ databases">
        <authorList>
            <person name="Meier V. D."/>
        </authorList>
    </citation>
    <scope>NUCLEOTIDE SEQUENCE</scope>
    <source>
        <strain evidence="3">AVDCRST_MAG73</strain>
    </source>
</reference>
<protein>
    <recommendedName>
        <fullName evidence="2">Cell envelope-related transcriptional attenuator domain-containing protein</fullName>
    </recommendedName>
</protein>
<name>A0A6J4UQJ4_9BACT</name>
<dbReference type="PANTHER" id="PTHR33392:SF6">
    <property type="entry name" value="POLYISOPRENYL-TEICHOIC ACID--PEPTIDOGLYCAN TEICHOIC ACID TRANSFERASE TAGU"/>
    <property type="match status" value="1"/>
</dbReference>
<dbReference type="Gene3D" id="3.40.630.190">
    <property type="entry name" value="LCP protein"/>
    <property type="match status" value="1"/>
</dbReference>
<feature type="domain" description="Cell envelope-related transcriptional attenuator" evidence="2">
    <location>
        <begin position="116"/>
        <end position="273"/>
    </location>
</feature>
<evidence type="ECO:0000313" key="3">
    <source>
        <dbReference type="EMBL" id="CAA9555348.1"/>
    </source>
</evidence>
<dbReference type="EMBL" id="CADCWE010000214">
    <property type="protein sequence ID" value="CAA9555348.1"/>
    <property type="molecule type" value="Genomic_DNA"/>
</dbReference>
<dbReference type="Pfam" id="PF03816">
    <property type="entry name" value="LytR_cpsA_psr"/>
    <property type="match status" value="1"/>
</dbReference>
<organism evidence="3">
    <name type="scientific">uncultured Thermomicrobiales bacterium</name>
    <dbReference type="NCBI Taxonomy" id="1645740"/>
    <lineage>
        <taxon>Bacteria</taxon>
        <taxon>Pseudomonadati</taxon>
        <taxon>Thermomicrobiota</taxon>
        <taxon>Thermomicrobia</taxon>
        <taxon>Thermomicrobiales</taxon>
        <taxon>environmental samples</taxon>
    </lineage>
</organism>
<gene>
    <name evidence="3" type="ORF">AVDCRST_MAG73-3237</name>
</gene>
<evidence type="ECO:0000259" key="2">
    <source>
        <dbReference type="Pfam" id="PF03816"/>
    </source>
</evidence>
<proteinExistence type="inferred from homology"/>
<evidence type="ECO:0000256" key="1">
    <source>
        <dbReference type="ARBA" id="ARBA00006068"/>
    </source>
</evidence>
<dbReference type="PANTHER" id="PTHR33392">
    <property type="entry name" value="POLYISOPRENYL-TEICHOIC ACID--PEPTIDOGLYCAN TEICHOIC ACID TRANSFERASE TAGU"/>
    <property type="match status" value="1"/>
</dbReference>
<dbReference type="NCBIfam" id="TIGR00350">
    <property type="entry name" value="lytR_cpsA_psr"/>
    <property type="match status" value="1"/>
</dbReference>
<comment type="similarity">
    <text evidence="1">Belongs to the LytR/CpsA/Psr (LCP) family.</text>
</comment>
<sequence>MAKRRRPLAPWLALLVLLPLIAAAAVGWRLLGAIGDAQRQAVVPLPTPGAVPAGATPAPPALYTLSGADIARELVRAGLAQGDPGADPVWKGRTSLTVLVLGLDRQAGAATERVESDVVILARLDLAAKTVRGVLLPADLLVEIPGAGTGPLSSAYGTGARARPDDPVAGVVAVRDTLVASFGVAIDSYVLVDFAGFQRVVDAVGGVEIDIPAPLADDAYPLPGGGSRPIAFAAGRQTLSGAQALAYIRLRPDGAEDNRRERQTRVLLALFAEGQNIGTLPRTGRVIAALGDAVQTSFLFPEQLALARIALAVDRSAFALVGLDPSLVRFENRDGTPVLTGDLEAIGRAIREAL</sequence>